<sequence>MHTGVSDVVTVADDVNPVTAGASQSVVSHRQYQILPIENAGEATGRISGGKKTVKRRCERGTGADEVI</sequence>
<protein>
    <submittedName>
        <fullName evidence="2">Uncharacterized protein</fullName>
    </submittedName>
</protein>
<dbReference type="EMBL" id="MT631265">
    <property type="protein sequence ID" value="QNO47550.1"/>
    <property type="molecule type" value="Genomic_DNA"/>
</dbReference>
<gene>
    <name evidence="2" type="ORF">GGGHDLIA_00040</name>
</gene>
<dbReference type="AlphaFoldDB" id="A0A7G9YHR6"/>
<name>A0A7G9YHR6_9EURY</name>
<accession>A0A7G9YHR6</accession>
<feature type="compositionally biased region" description="Basic and acidic residues" evidence="1">
    <location>
        <begin position="59"/>
        <end position="68"/>
    </location>
</feature>
<evidence type="ECO:0000256" key="1">
    <source>
        <dbReference type="SAM" id="MobiDB-lite"/>
    </source>
</evidence>
<evidence type="ECO:0000313" key="2">
    <source>
        <dbReference type="EMBL" id="QNO47550.1"/>
    </source>
</evidence>
<proteinExistence type="predicted"/>
<feature type="region of interest" description="Disordered" evidence="1">
    <location>
        <begin position="43"/>
        <end position="68"/>
    </location>
</feature>
<organism evidence="2">
    <name type="scientific">Candidatus Methanogaster sp. ANME-2c ERB4</name>
    <dbReference type="NCBI Taxonomy" id="2759911"/>
    <lineage>
        <taxon>Archaea</taxon>
        <taxon>Methanobacteriati</taxon>
        <taxon>Methanobacteriota</taxon>
        <taxon>Stenosarchaea group</taxon>
        <taxon>Methanomicrobia</taxon>
        <taxon>Methanosarcinales</taxon>
        <taxon>ANME-2 cluster</taxon>
        <taxon>Candidatus Methanogasteraceae</taxon>
        <taxon>Candidatus Methanogaster</taxon>
    </lineage>
</organism>
<reference evidence="2" key="1">
    <citation type="submission" date="2020-06" db="EMBL/GenBank/DDBJ databases">
        <title>Unique genomic features of the anaerobic methanotrophic archaea.</title>
        <authorList>
            <person name="Chadwick G.L."/>
            <person name="Skennerton C.T."/>
            <person name="Laso-Perez R."/>
            <person name="Leu A.O."/>
            <person name="Speth D.R."/>
            <person name="Yu H."/>
            <person name="Morgan-Lang C."/>
            <person name="Hatzenpichler R."/>
            <person name="Goudeau D."/>
            <person name="Malmstrom R."/>
            <person name="Brazelton W.J."/>
            <person name="Woyke T."/>
            <person name="Hallam S.J."/>
            <person name="Tyson G.W."/>
            <person name="Wegener G."/>
            <person name="Boetius A."/>
            <person name="Orphan V."/>
        </authorList>
    </citation>
    <scope>NUCLEOTIDE SEQUENCE</scope>
</reference>